<dbReference type="PANTHER" id="PTHR30386:SF17">
    <property type="entry name" value="ALKALINE PROTEASE SECRETION PROTEIN APRE"/>
    <property type="match status" value="1"/>
</dbReference>
<evidence type="ECO:0000256" key="2">
    <source>
        <dbReference type="ARBA" id="ARBA00009477"/>
    </source>
</evidence>
<protein>
    <recommendedName>
        <fullName evidence="9">Membrane fusion protein (MFP) family protein</fullName>
    </recommendedName>
</protein>
<dbReference type="Proteomes" id="UP000272908">
    <property type="component" value="Unassembled WGS sequence"/>
</dbReference>
<keyword evidence="7" id="KW-1133">Transmembrane helix</keyword>
<dbReference type="NCBIfam" id="TIGR01843">
    <property type="entry name" value="type_I_hlyD"/>
    <property type="match status" value="1"/>
</dbReference>
<name>A0A3B0MLB3_9RHOB</name>
<dbReference type="PRINTS" id="PR01490">
    <property type="entry name" value="RTXTOXIND"/>
</dbReference>
<evidence type="ECO:0000256" key="7">
    <source>
        <dbReference type="ARBA" id="ARBA00022989"/>
    </source>
</evidence>
<dbReference type="InterPro" id="IPR050739">
    <property type="entry name" value="MFP"/>
</dbReference>
<gene>
    <name evidence="12" type="primary">prsE</name>
    <name evidence="12" type="ORF">ROE7235_00151</name>
</gene>
<evidence type="ECO:0000259" key="10">
    <source>
        <dbReference type="Pfam" id="PF25994"/>
    </source>
</evidence>
<dbReference type="Pfam" id="PF26002">
    <property type="entry name" value="Beta-barrel_AprE"/>
    <property type="match status" value="1"/>
</dbReference>
<evidence type="ECO:0000256" key="6">
    <source>
        <dbReference type="ARBA" id="ARBA00022692"/>
    </source>
</evidence>
<keyword evidence="8" id="KW-0472">Membrane</keyword>
<evidence type="ECO:0000313" key="12">
    <source>
        <dbReference type="EMBL" id="SUZ30429.1"/>
    </source>
</evidence>
<dbReference type="Pfam" id="PF25994">
    <property type="entry name" value="HH_AprE"/>
    <property type="match status" value="1"/>
</dbReference>
<keyword evidence="4 9" id="KW-1003">Cell membrane</keyword>
<keyword evidence="13" id="KW-1185">Reference proteome</keyword>
<dbReference type="OrthoDB" id="9810980at2"/>
<dbReference type="GO" id="GO:0005886">
    <property type="term" value="C:plasma membrane"/>
    <property type="evidence" value="ECO:0007669"/>
    <property type="project" value="UniProtKB-SubCell"/>
</dbReference>
<keyword evidence="5 9" id="KW-0997">Cell inner membrane</keyword>
<evidence type="ECO:0000256" key="9">
    <source>
        <dbReference type="RuleBase" id="RU365093"/>
    </source>
</evidence>
<evidence type="ECO:0000313" key="13">
    <source>
        <dbReference type="Proteomes" id="UP000272908"/>
    </source>
</evidence>
<comment type="similarity">
    <text evidence="2 9">Belongs to the membrane fusion protein (MFP) (TC 8.A.1) family.</text>
</comment>
<evidence type="ECO:0000259" key="11">
    <source>
        <dbReference type="Pfam" id="PF26002"/>
    </source>
</evidence>
<dbReference type="RefSeq" id="WP_121092737.1">
    <property type="nucleotide sequence ID" value="NZ_UIHC01000001.1"/>
</dbReference>
<dbReference type="PANTHER" id="PTHR30386">
    <property type="entry name" value="MEMBRANE FUSION SUBUNIT OF EMRAB-TOLC MULTIDRUG EFFLUX PUMP"/>
    <property type="match status" value="1"/>
</dbReference>
<evidence type="ECO:0000256" key="1">
    <source>
        <dbReference type="ARBA" id="ARBA00004377"/>
    </source>
</evidence>
<accession>A0A3B0MLB3</accession>
<organism evidence="12 13">
    <name type="scientific">Roseinatronobacter ekhonensis</name>
    <dbReference type="NCBI Taxonomy" id="254356"/>
    <lineage>
        <taxon>Bacteria</taxon>
        <taxon>Pseudomonadati</taxon>
        <taxon>Pseudomonadota</taxon>
        <taxon>Alphaproteobacteria</taxon>
        <taxon>Rhodobacterales</taxon>
        <taxon>Paracoccaceae</taxon>
        <taxon>Roseinatronobacter</taxon>
    </lineage>
</organism>
<feature type="domain" description="AprE-like beta-barrel" evidence="11">
    <location>
        <begin position="326"/>
        <end position="415"/>
    </location>
</feature>
<comment type="subcellular location">
    <subcellularLocation>
        <location evidence="1 9">Cell inner membrane</location>
        <topology evidence="1 9">Single-pass membrane protein</topology>
    </subcellularLocation>
</comment>
<dbReference type="Gene3D" id="2.40.30.170">
    <property type="match status" value="1"/>
</dbReference>
<dbReference type="AlphaFoldDB" id="A0A3B0MLB3"/>
<keyword evidence="6" id="KW-0812">Transmembrane</keyword>
<sequence length="438" mass="48027">MSGQQDIFSPRRHLFLAALTLGVLVFGFGAWAGLSRISGAIIAVGQLEVEQNRQIVQHPEGGVVSEINIVEGARVAAGEVMLRLDGTRLQSELNVVENRLFELLARRARLEAERDNADTIPVPPELVQARQDRPDLVAQIDAQMEGQRRLLAARRETKAGVIAQLEQRRAQIDTQVEGISAQIAATDRQIALVAEERTTQADLLERGLAQAARVLSLDREAARLTGARGALLSERASAAERRAEIGQQILSLGAQNREEAQTELRDISATELELVERRRALQEQIARLDIRAPVAGVVYGLQVTTPRAVLRPADPALFVVPQDRPLVISARVNPADIDQVSTGQEAVVMFSGLNLRDLPQLGARVTKVSADAFTDSALAQSFYRIELELLDESRTLLGEQTLLPGMPVEVFLQTGDRSPLQYLTEPFLAYFSRALREG</sequence>
<proteinExistence type="inferred from homology"/>
<evidence type="ECO:0000256" key="8">
    <source>
        <dbReference type="ARBA" id="ARBA00023136"/>
    </source>
</evidence>
<dbReference type="EMBL" id="UIHC01000001">
    <property type="protein sequence ID" value="SUZ30429.1"/>
    <property type="molecule type" value="Genomic_DNA"/>
</dbReference>
<evidence type="ECO:0000256" key="4">
    <source>
        <dbReference type="ARBA" id="ARBA00022475"/>
    </source>
</evidence>
<keyword evidence="3 9" id="KW-0813">Transport</keyword>
<dbReference type="GO" id="GO:0015031">
    <property type="term" value="P:protein transport"/>
    <property type="evidence" value="ECO:0007669"/>
    <property type="project" value="InterPro"/>
</dbReference>
<evidence type="ECO:0000256" key="3">
    <source>
        <dbReference type="ARBA" id="ARBA00022448"/>
    </source>
</evidence>
<dbReference type="InterPro" id="IPR058781">
    <property type="entry name" value="HH_AprE-like"/>
</dbReference>
<reference evidence="13" key="1">
    <citation type="submission" date="2018-08" db="EMBL/GenBank/DDBJ databases">
        <authorList>
            <person name="Rodrigo-Torres L."/>
            <person name="Arahal R. D."/>
            <person name="Lucena T."/>
        </authorList>
    </citation>
    <scope>NUCLEOTIDE SEQUENCE [LARGE SCALE GENOMIC DNA]</scope>
    <source>
        <strain evidence="13">CECT 7235</strain>
    </source>
</reference>
<dbReference type="InterPro" id="IPR010129">
    <property type="entry name" value="T1SS_HlyD"/>
</dbReference>
<feature type="domain" description="AprE-like long alpha-helical hairpin" evidence="10">
    <location>
        <begin position="90"/>
        <end position="284"/>
    </location>
</feature>
<evidence type="ECO:0000256" key="5">
    <source>
        <dbReference type="ARBA" id="ARBA00022519"/>
    </source>
</evidence>
<dbReference type="InterPro" id="IPR058982">
    <property type="entry name" value="Beta-barrel_AprE"/>
</dbReference>